<proteinExistence type="predicted"/>
<gene>
    <name evidence="2" type="ORF">GCM10017161_18690</name>
</gene>
<dbReference type="Proteomes" id="UP000623842">
    <property type="component" value="Unassembled WGS sequence"/>
</dbReference>
<organism evidence="2 3">
    <name type="scientific">Thalassotalea marina</name>
    <dbReference type="NCBI Taxonomy" id="1673741"/>
    <lineage>
        <taxon>Bacteria</taxon>
        <taxon>Pseudomonadati</taxon>
        <taxon>Pseudomonadota</taxon>
        <taxon>Gammaproteobacteria</taxon>
        <taxon>Alteromonadales</taxon>
        <taxon>Colwelliaceae</taxon>
        <taxon>Thalassotalea</taxon>
    </lineage>
</organism>
<feature type="signal peptide" evidence="1">
    <location>
        <begin position="1"/>
        <end position="24"/>
    </location>
</feature>
<keyword evidence="3" id="KW-1185">Reference proteome</keyword>
<dbReference type="AlphaFoldDB" id="A0A919EJG5"/>
<accession>A0A919EJG5</accession>
<reference evidence="2" key="1">
    <citation type="journal article" date="2014" name="Int. J. Syst. Evol. Microbiol.">
        <title>Complete genome sequence of Corynebacterium casei LMG S-19264T (=DSM 44701T), isolated from a smear-ripened cheese.</title>
        <authorList>
            <consortium name="US DOE Joint Genome Institute (JGI-PGF)"/>
            <person name="Walter F."/>
            <person name="Albersmeier A."/>
            <person name="Kalinowski J."/>
            <person name="Ruckert C."/>
        </authorList>
    </citation>
    <scope>NUCLEOTIDE SEQUENCE</scope>
    <source>
        <strain evidence="2">KCTC 42731</strain>
    </source>
</reference>
<dbReference type="EMBL" id="BNCK01000004">
    <property type="protein sequence ID" value="GHF91170.1"/>
    <property type="molecule type" value="Genomic_DNA"/>
</dbReference>
<evidence type="ECO:0000313" key="2">
    <source>
        <dbReference type="EMBL" id="GHF91170.1"/>
    </source>
</evidence>
<sequence>MQVVRFLLVTIIFSLLTVSTASTANDNLAISLSPIAVDQDNSNTNLDLDDCIITTHSTGIEGQSSEPIELTLTTRLTFKLTTSIRAPPSIS</sequence>
<keyword evidence="1" id="KW-0732">Signal</keyword>
<protein>
    <submittedName>
        <fullName evidence="2">Uncharacterized protein</fullName>
    </submittedName>
</protein>
<dbReference type="RefSeq" id="WP_189769676.1">
    <property type="nucleotide sequence ID" value="NZ_BNCK01000004.1"/>
</dbReference>
<feature type="chain" id="PRO_5038116569" evidence="1">
    <location>
        <begin position="25"/>
        <end position="91"/>
    </location>
</feature>
<reference evidence="2" key="2">
    <citation type="submission" date="2020-09" db="EMBL/GenBank/DDBJ databases">
        <authorList>
            <person name="Sun Q."/>
            <person name="Kim S."/>
        </authorList>
    </citation>
    <scope>NUCLEOTIDE SEQUENCE</scope>
    <source>
        <strain evidence="2">KCTC 42731</strain>
    </source>
</reference>
<comment type="caution">
    <text evidence="2">The sequence shown here is derived from an EMBL/GenBank/DDBJ whole genome shotgun (WGS) entry which is preliminary data.</text>
</comment>
<evidence type="ECO:0000313" key="3">
    <source>
        <dbReference type="Proteomes" id="UP000623842"/>
    </source>
</evidence>
<name>A0A919EJG5_9GAMM</name>
<evidence type="ECO:0000256" key="1">
    <source>
        <dbReference type="SAM" id="SignalP"/>
    </source>
</evidence>